<dbReference type="Proteomes" id="UP000078541">
    <property type="component" value="Unassembled WGS sequence"/>
</dbReference>
<sequence length="98" mass="10878">MQGPANMVGQYASSDYYLFRSLQNNLDGQSDALTERIFLDTPPLSSDSSIDPIPISPRGIPFPTNSTDSVEFLKEIPPPPPRSYFRILESDTLESLIT</sequence>
<organism evidence="1 2">
    <name type="scientific">Trachymyrmex septentrionalis</name>
    <dbReference type="NCBI Taxonomy" id="34720"/>
    <lineage>
        <taxon>Eukaryota</taxon>
        <taxon>Metazoa</taxon>
        <taxon>Ecdysozoa</taxon>
        <taxon>Arthropoda</taxon>
        <taxon>Hexapoda</taxon>
        <taxon>Insecta</taxon>
        <taxon>Pterygota</taxon>
        <taxon>Neoptera</taxon>
        <taxon>Endopterygota</taxon>
        <taxon>Hymenoptera</taxon>
        <taxon>Apocrita</taxon>
        <taxon>Aculeata</taxon>
        <taxon>Formicoidea</taxon>
        <taxon>Formicidae</taxon>
        <taxon>Myrmicinae</taxon>
        <taxon>Trachymyrmex</taxon>
    </lineage>
</organism>
<evidence type="ECO:0000313" key="2">
    <source>
        <dbReference type="Proteomes" id="UP000078541"/>
    </source>
</evidence>
<dbReference type="AlphaFoldDB" id="A0A151JUG7"/>
<protein>
    <submittedName>
        <fullName evidence="1">Uncharacterized protein</fullName>
    </submittedName>
</protein>
<gene>
    <name evidence="1" type="ORF">ALC56_09862</name>
</gene>
<reference evidence="1 2" key="1">
    <citation type="submission" date="2016-03" db="EMBL/GenBank/DDBJ databases">
        <title>Trachymyrmex septentrionalis WGS genome.</title>
        <authorList>
            <person name="Nygaard S."/>
            <person name="Hu H."/>
            <person name="Boomsma J."/>
            <person name="Zhang G."/>
        </authorList>
    </citation>
    <scope>NUCLEOTIDE SEQUENCE [LARGE SCALE GENOMIC DNA]</scope>
    <source>
        <strain evidence="1">Tsep2-gDNA-1</strain>
        <tissue evidence="1">Whole body</tissue>
    </source>
</reference>
<proteinExistence type="predicted"/>
<dbReference type="EMBL" id="KQ981788">
    <property type="protein sequence ID" value="KYN35790.1"/>
    <property type="molecule type" value="Genomic_DNA"/>
</dbReference>
<evidence type="ECO:0000313" key="1">
    <source>
        <dbReference type="EMBL" id="KYN35790.1"/>
    </source>
</evidence>
<keyword evidence="2" id="KW-1185">Reference proteome</keyword>
<accession>A0A151JUG7</accession>
<name>A0A151JUG7_9HYME</name>